<dbReference type="SUPFAM" id="SSF51735">
    <property type="entry name" value="NAD(P)-binding Rossmann-fold domains"/>
    <property type="match status" value="1"/>
</dbReference>
<dbReference type="Proteomes" id="UP000271031">
    <property type="component" value="Unassembled WGS sequence"/>
</dbReference>
<dbReference type="InterPro" id="IPR001509">
    <property type="entry name" value="Epimerase_deHydtase"/>
</dbReference>
<dbReference type="PANTHER" id="PTHR43574">
    <property type="entry name" value="EPIMERASE-RELATED"/>
    <property type="match status" value="1"/>
</dbReference>
<gene>
    <name evidence="3" type="ORF">EDM56_22750</name>
</gene>
<organism evidence="3 4">
    <name type="scientific">Brevibacillus fluminis</name>
    <dbReference type="NCBI Taxonomy" id="511487"/>
    <lineage>
        <taxon>Bacteria</taxon>
        <taxon>Bacillati</taxon>
        <taxon>Bacillota</taxon>
        <taxon>Bacilli</taxon>
        <taxon>Bacillales</taxon>
        <taxon>Paenibacillaceae</taxon>
        <taxon>Brevibacillus</taxon>
    </lineage>
</organism>
<evidence type="ECO:0000256" key="1">
    <source>
        <dbReference type="ARBA" id="ARBA00023027"/>
    </source>
</evidence>
<proteinExistence type="predicted"/>
<evidence type="ECO:0000313" key="4">
    <source>
        <dbReference type="Proteomes" id="UP000271031"/>
    </source>
</evidence>
<dbReference type="AlphaFoldDB" id="A0A3M8D5L8"/>
<evidence type="ECO:0000259" key="2">
    <source>
        <dbReference type="Pfam" id="PF01370"/>
    </source>
</evidence>
<protein>
    <submittedName>
        <fullName evidence="3">NAD-dependent epimerase/dehydratase family protein</fullName>
    </submittedName>
</protein>
<dbReference type="Gene3D" id="3.40.50.720">
    <property type="entry name" value="NAD(P)-binding Rossmann-like Domain"/>
    <property type="match status" value="1"/>
</dbReference>
<sequence length="356" mass="39860">MRLLLSSSYRLREKGSKSHHKNGSVALPSTLSWMMERKHRMNILITGGAGFIGANLCRFLLEQHKAERVIAVDSFHSYYDPAIKRKRMALLEKLPGFCLVETDILDTAAMSQLMEKEKPDAIIHLAAIPGVRGSLDDPLGYVDVDVKGTVQMLELARKYGIARIVAASSSSVYGERAVDRSFCESEPDLNPISPYAASKAAAELFCRTYTQLYGMHVTALRFFTVYGPGQRPDMAISKFVKSIMEDKPITVFDLQSVRDYTYVDDIVRGIWAAVQQANGWQVYNLGSGHPVSLLELVRLLEQTTGKSAHMQRQGAQPGDVSGTWANTEQARERLGWSAEVSLPDGLRRYVEWWLRQ</sequence>
<evidence type="ECO:0000313" key="3">
    <source>
        <dbReference type="EMBL" id="RNB82727.1"/>
    </source>
</evidence>
<name>A0A3M8D5L8_9BACL</name>
<dbReference type="PRINTS" id="PR01713">
    <property type="entry name" value="NUCEPIMERASE"/>
</dbReference>
<dbReference type="OrthoDB" id="9811743at2"/>
<dbReference type="EMBL" id="RHHQ01000019">
    <property type="protein sequence ID" value="RNB82727.1"/>
    <property type="molecule type" value="Genomic_DNA"/>
</dbReference>
<keyword evidence="1" id="KW-0520">NAD</keyword>
<dbReference type="Pfam" id="PF01370">
    <property type="entry name" value="Epimerase"/>
    <property type="match status" value="1"/>
</dbReference>
<dbReference type="InterPro" id="IPR036291">
    <property type="entry name" value="NAD(P)-bd_dom_sf"/>
</dbReference>
<comment type="caution">
    <text evidence="3">The sequence shown here is derived from an EMBL/GenBank/DDBJ whole genome shotgun (WGS) entry which is preliminary data.</text>
</comment>
<accession>A0A3M8D5L8</accession>
<reference evidence="3 4" key="1">
    <citation type="submission" date="2018-10" db="EMBL/GenBank/DDBJ databases">
        <title>Phylogenomics of Brevibacillus.</title>
        <authorList>
            <person name="Dunlap C."/>
        </authorList>
    </citation>
    <scope>NUCLEOTIDE SEQUENCE [LARGE SCALE GENOMIC DNA]</scope>
    <source>
        <strain evidence="3 4">JCM 15716</strain>
    </source>
</reference>
<feature type="domain" description="NAD-dependent epimerase/dehydratase" evidence="2">
    <location>
        <begin position="43"/>
        <end position="286"/>
    </location>
</feature>
<keyword evidence="4" id="KW-1185">Reference proteome</keyword>